<feature type="coiled-coil region" evidence="1">
    <location>
        <begin position="354"/>
        <end position="412"/>
    </location>
</feature>
<feature type="coiled-coil region" evidence="1">
    <location>
        <begin position="541"/>
        <end position="568"/>
    </location>
</feature>
<proteinExistence type="predicted"/>
<feature type="coiled-coil region" evidence="1">
    <location>
        <begin position="911"/>
        <end position="1014"/>
    </location>
</feature>
<feature type="coiled-coil region" evidence="1">
    <location>
        <begin position="728"/>
        <end position="860"/>
    </location>
</feature>
<dbReference type="PANTHER" id="PTHR32114:SF2">
    <property type="entry name" value="ABC TRANSPORTER ABCH.3"/>
    <property type="match status" value="1"/>
</dbReference>
<keyword evidence="4" id="KW-1185">Reference proteome</keyword>
<evidence type="ECO:0000259" key="2">
    <source>
        <dbReference type="Pfam" id="PF13476"/>
    </source>
</evidence>
<evidence type="ECO:0000256" key="1">
    <source>
        <dbReference type="SAM" id="Coils"/>
    </source>
</evidence>
<organism evidence="3 4">
    <name type="scientific">Alkaliphilus flagellatus</name>
    <dbReference type="NCBI Taxonomy" id="2841507"/>
    <lineage>
        <taxon>Bacteria</taxon>
        <taxon>Bacillati</taxon>
        <taxon>Bacillota</taxon>
        <taxon>Clostridia</taxon>
        <taxon>Peptostreptococcales</taxon>
        <taxon>Natronincolaceae</taxon>
        <taxon>Alkaliphilus</taxon>
    </lineage>
</organism>
<dbReference type="Pfam" id="PF13476">
    <property type="entry name" value="AAA_23"/>
    <property type="match status" value="1"/>
</dbReference>
<protein>
    <submittedName>
        <fullName evidence="3">AAA family ATPase</fullName>
    </submittedName>
</protein>
<feature type="coiled-coil region" evidence="1">
    <location>
        <begin position="651"/>
        <end position="685"/>
    </location>
</feature>
<feature type="domain" description="Rad50/SbcC-type AAA" evidence="2">
    <location>
        <begin position="6"/>
        <end position="259"/>
    </location>
</feature>
<dbReference type="Proteomes" id="UP000779508">
    <property type="component" value="Unassembled WGS sequence"/>
</dbReference>
<comment type="caution">
    <text evidence="3">The sequence shown here is derived from an EMBL/GenBank/DDBJ whole genome shotgun (WGS) entry which is preliminary data.</text>
</comment>
<reference evidence="3 4" key="1">
    <citation type="submission" date="2021-06" db="EMBL/GenBank/DDBJ databases">
        <authorList>
            <person name="Sun Q."/>
            <person name="Li D."/>
        </authorList>
    </citation>
    <scope>NUCLEOTIDE SEQUENCE [LARGE SCALE GENOMIC DNA]</scope>
    <source>
        <strain evidence="3 4">MSJ-5</strain>
    </source>
</reference>
<sequence length="1175" mass="136303">MRPSLLKIKGINSFNDEQIIEFNRLVEKGLFGIFGPTGSGKSSILDAITLALYGNIARDSKEFINTEADRGEVSFEFQILDGTARKIYRLERGIRRKKGGGIETSLARIMEIDGEEINILAEGVTSVNNEVIRVIGLNSDDFTRSVVLPQGKFSEFLKLTGRERRNMLERIFGLEQYGKDIMDKINGERKKYDVKRIDLEGQLKGYEGITEDYHKEVSDKLGLLLEEEKKLKAEIQRLDKEYEDSKRIWNLQEELKIYEATKKILEEKKLEIEESRRRLIMGEKANLLKPYITNLRSIEEKISINNLALEKLEKDLPRVNEKLREVEENHQKALAYKEEQFPNLIAKIENCKQAQEMEEQNHLLIKEIKSLEEVYISNTKHNEDKSKLLEKLKDRRLELQLKTKEIEKYLEEIYIKPHIREGLEEAYRLEKDMEKISLEKKENDKLLLDLSKIIENNKIKLKEELDKKEKLEVVLHKFIEDGKSLENSPLKDESLIFTNKIELEKKKGELTSLEEHLIQKSALAKDIEELLMVKSSLKKKQGQYISQINEAERNLEVLKTEVKNLEMQSFAAQLAKHLHKDQSCPVCGSKEHPHPAQDKEEEFLIDKTDELNGIETMLIALKEEKTKLDISIAQIVKEEDIKKTNLEDIEKLIKDQSIEDLIKEVVELEEELEKLVKKREDYISSETKVEEEIEKNKENINTTNTLIAGLNIELQKDGESYNTLGNKIDKLSQSIKDMSLLYEKLKNEVKIENIAVEYNQMKNWDRERSEKEKELKKLREIVEVENRQRESLEEKLHSLNLEIAKNKQQLDENKKQLALSIERIKKLAENKNPKEYKVALENKIKEVEEAEKILKERVEKGRALQQKMVQEKAIAENSRVNLANDYSLKKLELEENTKEQGFGSIEEIKEYLFEEEQLKKLEKQIIAYDDEVKNIDHSLGRINKALDGRFLTEEAWIQIQELLANKKQTQEEKSKEIGEVQQVVKDVKEKLETIKELKKEEKKITHKLDLLLELSKMLEGNRFVEYVAINQLKYIAKEASKWLKEITRSRYALELDSSGNFIMRDDFNGGIRRATNTLSGGETFLTSLSLALALSSHIQLKGSAPLEFFFLDEGFGTLDSDLLEIVMNALERLHSEKLSVGIISHVEELKSRVPIKLIVSPPEFGGEGTAVRIVL</sequence>
<dbReference type="Pfam" id="PF13558">
    <property type="entry name" value="SbcC_Walker_B"/>
    <property type="match status" value="1"/>
</dbReference>
<dbReference type="RefSeq" id="WP_216414461.1">
    <property type="nucleotide sequence ID" value="NZ_JAHLQK010000001.1"/>
</dbReference>
<accession>A0ABS6FXH5</accession>
<name>A0ABS6FXH5_9FIRM</name>
<gene>
    <name evidence="3" type="ORF">KQI88_00765</name>
</gene>
<dbReference type="PANTHER" id="PTHR32114">
    <property type="entry name" value="ABC TRANSPORTER ABCH.3"/>
    <property type="match status" value="1"/>
</dbReference>
<keyword evidence="1" id="KW-0175">Coiled coil</keyword>
<dbReference type="InterPro" id="IPR038729">
    <property type="entry name" value="Rad50/SbcC_AAA"/>
</dbReference>
<evidence type="ECO:0000313" key="3">
    <source>
        <dbReference type="EMBL" id="MBU5674946.1"/>
    </source>
</evidence>
<dbReference type="EMBL" id="JAHLQK010000001">
    <property type="protein sequence ID" value="MBU5674946.1"/>
    <property type="molecule type" value="Genomic_DNA"/>
</dbReference>
<evidence type="ECO:0000313" key="4">
    <source>
        <dbReference type="Proteomes" id="UP000779508"/>
    </source>
</evidence>
<feature type="coiled-coil region" evidence="1">
    <location>
        <begin position="221"/>
        <end position="329"/>
    </location>
</feature>